<feature type="transmembrane region" description="Helical" evidence="5">
    <location>
        <begin position="103"/>
        <end position="121"/>
    </location>
</feature>
<keyword evidence="5" id="KW-0830">Ubiquinone</keyword>
<evidence type="ECO:0000256" key="3">
    <source>
        <dbReference type="ARBA" id="ARBA00022989"/>
    </source>
</evidence>
<keyword evidence="9" id="KW-1185">Reference proteome</keyword>
<feature type="transmembrane region" description="Helical" evidence="5">
    <location>
        <begin position="326"/>
        <end position="347"/>
    </location>
</feature>
<feature type="transmembrane region" description="Helical" evidence="5">
    <location>
        <begin position="14"/>
        <end position="30"/>
    </location>
</feature>
<keyword evidence="2 5" id="KW-0812">Transmembrane</keyword>
<feature type="transmembrane region" description="Helical" evidence="5">
    <location>
        <begin position="368"/>
        <end position="391"/>
    </location>
</feature>
<evidence type="ECO:0000256" key="4">
    <source>
        <dbReference type="ARBA" id="ARBA00023136"/>
    </source>
</evidence>
<evidence type="ECO:0000313" key="8">
    <source>
        <dbReference type="EMBL" id="OYQ33405.1"/>
    </source>
</evidence>
<dbReference type="GO" id="GO:0048038">
    <property type="term" value="F:quinone binding"/>
    <property type="evidence" value="ECO:0007669"/>
    <property type="project" value="UniProtKB-KW"/>
</dbReference>
<name>A0A255YXK0_9PROT</name>
<dbReference type="EC" id="7.1.1.-" evidence="5"/>
<dbReference type="GO" id="GO:0008137">
    <property type="term" value="F:NADH dehydrogenase (ubiquinone) activity"/>
    <property type="evidence" value="ECO:0007669"/>
    <property type="project" value="InterPro"/>
</dbReference>
<protein>
    <recommendedName>
        <fullName evidence="5">NADH-quinone oxidoreductase subunit N</fullName>
        <ecNumber evidence="5">7.1.1.-</ecNumber>
    </recommendedName>
    <alternativeName>
        <fullName evidence="5">NADH dehydrogenase I subunit N</fullName>
    </alternativeName>
    <alternativeName>
        <fullName evidence="5">NDH-1 subunit N</fullName>
    </alternativeName>
</protein>
<feature type="transmembrane region" description="Helical" evidence="5">
    <location>
        <begin position="158"/>
        <end position="182"/>
    </location>
</feature>
<sequence length="483" mass="50739">MATLPDLAPALPEIFLACASMALLMIGVFRGDGSLRLVSWLTVASFIVTGFLLLQGPEGRAVTFNGLFVADSFGTFAKLLILIASSLAVILSVNYLEKERVARFEYPVLIALATLGMLAMVSANDLISLYVGLELQSLALYVIASFKRDVAKSTEAGLKYFVLGALSSGLLLYGASLVYGFAGTTSFDKLATVLAGAEGAPSVGVVIGMVFVAAGLAFKISAVPFHMWTPDVYEGAPTSVTAFFAVAPKVAAITLFIRVLVGPFGDLAVQWQQVIQFCAAASMIIGALGAIQQKNIKRLMAYSSIGHIGYALVGLSAGSVEGVRGVLIYMAIYLAMNVGVFAIILSMRQSGRAVEEIADLGGLSKTHPMLAFAMAVFMWSLAGVPPAAGFWGKWAVFLPAIQAGLYPLAIVGVIASGISCFYYLRVIKAMYFDDVTEPLDRPTPTAGFVVAGAALFVFPVYIFFLSPITSGAAAAAAALFGAR</sequence>
<evidence type="ECO:0000256" key="2">
    <source>
        <dbReference type="ARBA" id="ARBA00022692"/>
    </source>
</evidence>
<feature type="transmembrane region" description="Helical" evidence="5">
    <location>
        <begin position="403"/>
        <end position="424"/>
    </location>
</feature>
<feature type="domain" description="NADH:quinone oxidoreductase/Mrp antiporter transmembrane" evidence="7">
    <location>
        <begin position="123"/>
        <end position="419"/>
    </location>
</feature>
<comment type="subcellular location">
    <subcellularLocation>
        <location evidence="5">Cell membrane</location>
        <topology evidence="5">Multi-pass membrane protein</topology>
    </subcellularLocation>
    <subcellularLocation>
        <location evidence="1">Endomembrane system</location>
        <topology evidence="1">Multi-pass membrane protein</topology>
    </subcellularLocation>
    <subcellularLocation>
        <location evidence="6">Membrane</location>
        <topology evidence="6">Multi-pass membrane protein</topology>
    </subcellularLocation>
</comment>
<accession>A0A255YXK0</accession>
<dbReference type="PANTHER" id="PTHR22773">
    <property type="entry name" value="NADH DEHYDROGENASE"/>
    <property type="match status" value="1"/>
</dbReference>
<feature type="transmembrane region" description="Helical" evidence="5">
    <location>
        <begin position="299"/>
        <end position="320"/>
    </location>
</feature>
<feature type="transmembrane region" description="Helical" evidence="5">
    <location>
        <begin position="76"/>
        <end position="96"/>
    </location>
</feature>
<proteinExistence type="inferred from homology"/>
<comment type="similarity">
    <text evidence="5">Belongs to the complex I subunit 2 family.</text>
</comment>
<evidence type="ECO:0000313" key="9">
    <source>
        <dbReference type="Proteomes" id="UP000216998"/>
    </source>
</evidence>
<comment type="catalytic activity">
    <reaction evidence="5">
        <text>a quinone + NADH + 5 H(+)(in) = a quinol + NAD(+) + 4 H(+)(out)</text>
        <dbReference type="Rhea" id="RHEA:57888"/>
        <dbReference type="ChEBI" id="CHEBI:15378"/>
        <dbReference type="ChEBI" id="CHEBI:24646"/>
        <dbReference type="ChEBI" id="CHEBI:57540"/>
        <dbReference type="ChEBI" id="CHEBI:57945"/>
        <dbReference type="ChEBI" id="CHEBI:132124"/>
    </reaction>
</comment>
<dbReference type="EMBL" id="NOXU01000030">
    <property type="protein sequence ID" value="OYQ33405.1"/>
    <property type="molecule type" value="Genomic_DNA"/>
</dbReference>
<keyword evidence="5" id="KW-1003">Cell membrane</keyword>
<organism evidence="8 9">
    <name type="scientific">Niveispirillum lacus</name>
    <dbReference type="NCBI Taxonomy" id="1981099"/>
    <lineage>
        <taxon>Bacteria</taxon>
        <taxon>Pseudomonadati</taxon>
        <taxon>Pseudomonadota</taxon>
        <taxon>Alphaproteobacteria</taxon>
        <taxon>Rhodospirillales</taxon>
        <taxon>Azospirillaceae</taxon>
        <taxon>Niveispirillum</taxon>
    </lineage>
</organism>
<keyword evidence="3 5" id="KW-1133">Transmembrane helix</keyword>
<dbReference type="GO" id="GO:0042773">
    <property type="term" value="P:ATP synthesis coupled electron transport"/>
    <property type="evidence" value="ECO:0007669"/>
    <property type="project" value="InterPro"/>
</dbReference>
<feature type="transmembrane region" description="Helical" evidence="5">
    <location>
        <begin position="273"/>
        <end position="292"/>
    </location>
</feature>
<dbReference type="Proteomes" id="UP000216998">
    <property type="component" value="Unassembled WGS sequence"/>
</dbReference>
<dbReference type="GO" id="GO:0005886">
    <property type="term" value="C:plasma membrane"/>
    <property type="evidence" value="ECO:0007669"/>
    <property type="project" value="UniProtKB-SubCell"/>
</dbReference>
<dbReference type="AlphaFoldDB" id="A0A255YXK0"/>
<keyword evidence="4 5" id="KW-0472">Membrane</keyword>
<evidence type="ECO:0000256" key="5">
    <source>
        <dbReference type="HAMAP-Rule" id="MF_00445"/>
    </source>
</evidence>
<dbReference type="NCBIfam" id="TIGR01770">
    <property type="entry name" value="NDH_I_N"/>
    <property type="match status" value="1"/>
</dbReference>
<keyword evidence="5" id="KW-0874">Quinone</keyword>
<dbReference type="GO" id="GO:0050136">
    <property type="term" value="F:NADH dehydrogenase (quinone) (non-electrogenic) activity"/>
    <property type="evidence" value="ECO:0007669"/>
    <property type="project" value="UniProtKB-UniRule"/>
</dbReference>
<comment type="function">
    <text evidence="5">NDH-1 shuttles electrons from NADH, via FMN and iron-sulfur (Fe-S) centers, to quinones in the respiratory chain. The immediate electron acceptor for the enzyme in this species is believed to be ubiquinone. Couples the redox reaction to proton translocation (for every two electrons transferred, four hydrogen ions are translocated across the cytoplasmic membrane), and thus conserves the redox energy in a proton gradient.</text>
</comment>
<comment type="caution">
    <text evidence="8">The sequence shown here is derived from an EMBL/GenBank/DDBJ whole genome shotgun (WGS) entry which is preliminary data.</text>
</comment>
<evidence type="ECO:0000256" key="1">
    <source>
        <dbReference type="ARBA" id="ARBA00004127"/>
    </source>
</evidence>
<feature type="transmembrane region" description="Helical" evidence="5">
    <location>
        <begin position="202"/>
        <end position="228"/>
    </location>
</feature>
<dbReference type="InterPro" id="IPR001750">
    <property type="entry name" value="ND/Mrp_TM"/>
</dbReference>
<reference evidence="8 9" key="1">
    <citation type="submission" date="2017-07" db="EMBL/GenBank/DDBJ databases">
        <title>Niveispirillum cyanobacteriorum sp. nov., isolated from cyanobacterial aggregates in a eutrophic lake.</title>
        <authorList>
            <person name="Cai H."/>
        </authorList>
    </citation>
    <scope>NUCLEOTIDE SEQUENCE [LARGE SCALE GENOMIC DNA]</scope>
    <source>
        <strain evidence="9">TH1-14</strain>
    </source>
</reference>
<dbReference type="RefSeq" id="WP_094456848.1">
    <property type="nucleotide sequence ID" value="NZ_NOXU01000030.1"/>
</dbReference>
<feature type="transmembrane region" description="Helical" evidence="5">
    <location>
        <begin position="37"/>
        <end position="56"/>
    </location>
</feature>
<dbReference type="GO" id="GO:0012505">
    <property type="term" value="C:endomembrane system"/>
    <property type="evidence" value="ECO:0007669"/>
    <property type="project" value="UniProtKB-SubCell"/>
</dbReference>
<dbReference type="Pfam" id="PF00361">
    <property type="entry name" value="Proton_antipo_M"/>
    <property type="match status" value="1"/>
</dbReference>
<evidence type="ECO:0000256" key="6">
    <source>
        <dbReference type="RuleBase" id="RU000320"/>
    </source>
</evidence>
<comment type="subunit">
    <text evidence="5">NDH-1 is composed of 14 different subunits. Subunits NuoA, H, J, K, L, M, N constitute the membrane sector of the complex.</text>
</comment>
<evidence type="ECO:0000259" key="7">
    <source>
        <dbReference type="Pfam" id="PF00361"/>
    </source>
</evidence>
<keyword evidence="5" id="KW-0813">Transport</keyword>
<dbReference type="OrthoDB" id="9811718at2"/>
<dbReference type="PRINTS" id="PR01434">
    <property type="entry name" value="NADHDHGNASE5"/>
</dbReference>
<keyword evidence="5" id="KW-0520">NAD</keyword>
<gene>
    <name evidence="5" type="primary">nuoN</name>
    <name evidence="8" type="ORF">CHU95_13395</name>
</gene>
<dbReference type="NCBIfam" id="NF004440">
    <property type="entry name" value="PRK05777.1-3"/>
    <property type="match status" value="1"/>
</dbReference>
<keyword evidence="5" id="KW-1278">Translocase</keyword>
<feature type="transmembrane region" description="Helical" evidence="5">
    <location>
        <begin position="240"/>
        <end position="261"/>
    </location>
</feature>
<dbReference type="HAMAP" id="MF_00445">
    <property type="entry name" value="NDH1_NuoN_1"/>
    <property type="match status" value="1"/>
</dbReference>
<dbReference type="InterPro" id="IPR010096">
    <property type="entry name" value="NADH-Q_OxRdtase_suN/2"/>
</dbReference>
<feature type="transmembrane region" description="Helical" evidence="5">
    <location>
        <begin position="445"/>
        <end position="464"/>
    </location>
</feature>